<dbReference type="SUPFAM" id="SSF141371">
    <property type="entry name" value="PilZ domain-like"/>
    <property type="match status" value="2"/>
</dbReference>
<dbReference type="Pfam" id="PF07238">
    <property type="entry name" value="PilZ"/>
    <property type="match status" value="1"/>
</dbReference>
<keyword evidence="3" id="KW-0975">Bacterial flagellum</keyword>
<dbReference type="InterPro" id="IPR012349">
    <property type="entry name" value="Split_barrel_FMN-bd"/>
</dbReference>
<gene>
    <name evidence="6" type="ORF">CLV44_11343</name>
</gene>
<dbReference type="RefSeq" id="WP_245912657.1">
    <property type="nucleotide sequence ID" value="NZ_PYGI01000013.1"/>
</dbReference>
<keyword evidence="6" id="KW-0966">Cell projection</keyword>
<organism evidence="6 7">
    <name type="scientific">Marinobacterium halophilum</name>
    <dbReference type="NCBI Taxonomy" id="267374"/>
    <lineage>
        <taxon>Bacteria</taxon>
        <taxon>Pseudomonadati</taxon>
        <taxon>Pseudomonadota</taxon>
        <taxon>Gammaproteobacteria</taxon>
        <taxon>Oceanospirillales</taxon>
        <taxon>Oceanospirillaceae</taxon>
        <taxon>Marinobacterium</taxon>
    </lineage>
</organism>
<keyword evidence="2" id="KW-0547">Nucleotide-binding</keyword>
<dbReference type="AlphaFoldDB" id="A0A2P8EUT1"/>
<dbReference type="GO" id="GO:0035438">
    <property type="term" value="F:cyclic-di-GMP binding"/>
    <property type="evidence" value="ECO:0007669"/>
    <property type="project" value="InterPro"/>
</dbReference>
<evidence type="ECO:0000256" key="2">
    <source>
        <dbReference type="ARBA" id="ARBA00022741"/>
    </source>
</evidence>
<name>A0A2P8EUT1_9GAMM</name>
<proteinExistence type="predicted"/>
<dbReference type="InterPro" id="IPR009875">
    <property type="entry name" value="PilZ_domain"/>
</dbReference>
<feature type="domain" description="Type III secretion system flagellar brake protein YcgR PilZN" evidence="5">
    <location>
        <begin position="24"/>
        <end position="104"/>
    </location>
</feature>
<evidence type="ECO:0000313" key="6">
    <source>
        <dbReference type="EMBL" id="PSL13214.1"/>
    </source>
</evidence>
<keyword evidence="6" id="KW-0969">Cilium</keyword>
<keyword evidence="6" id="KW-0282">Flagellum</keyword>
<dbReference type="EMBL" id="PYGI01000013">
    <property type="protein sequence ID" value="PSL13214.1"/>
    <property type="molecule type" value="Genomic_DNA"/>
</dbReference>
<evidence type="ECO:0000256" key="1">
    <source>
        <dbReference type="ARBA" id="ARBA00022636"/>
    </source>
</evidence>
<sequence length="239" mass="26493">MTDMAALLKGSRRATLAEIAPACGEKVRLEVKTPRQRLAVQLLGYKEYQSVMVSAPRQLAGGAILHEGTRVTARLMSGDYLCTFETRLLQVQARPFGYWHLEYPESVDMRRIRAHTRIPIILSVRVEPDDSVLLDHESAQSAICRDISLLGAQLESSRPLAQPGEKLYVTARVSVAGVDHLLLLPALVRNLQHSESGLINVFSQGVEFVDLEEETRLVLAGFVYEQQLFALGALEASEI</sequence>
<reference evidence="6 7" key="1">
    <citation type="submission" date="2018-03" db="EMBL/GenBank/DDBJ databases">
        <title>Genomic Encyclopedia of Archaeal and Bacterial Type Strains, Phase II (KMG-II): from individual species to whole genera.</title>
        <authorList>
            <person name="Goeker M."/>
        </authorList>
    </citation>
    <scope>NUCLEOTIDE SEQUENCE [LARGE SCALE GENOMIC DNA]</scope>
    <source>
        <strain evidence="6 7">DSM 17586</strain>
    </source>
</reference>
<dbReference type="Gene3D" id="2.30.110.10">
    <property type="entry name" value="Electron Transport, Fmn-binding Protein, Chain A"/>
    <property type="match status" value="1"/>
</dbReference>
<evidence type="ECO:0000259" key="5">
    <source>
        <dbReference type="Pfam" id="PF12945"/>
    </source>
</evidence>
<dbReference type="Proteomes" id="UP000242133">
    <property type="component" value="Unassembled WGS sequence"/>
</dbReference>
<dbReference type="Gene3D" id="2.40.10.220">
    <property type="entry name" value="predicted glycosyltransferase like domains"/>
    <property type="match status" value="1"/>
</dbReference>
<keyword evidence="1" id="KW-0973">c-di-GMP</keyword>
<protein>
    <submittedName>
        <fullName evidence="6">C-di-GMP-binding flagellar brake protein YcgR</fullName>
    </submittedName>
</protein>
<accession>A0A2P8EUT1</accession>
<evidence type="ECO:0000256" key="3">
    <source>
        <dbReference type="ARBA" id="ARBA00023143"/>
    </source>
</evidence>
<dbReference type="InterPro" id="IPR009926">
    <property type="entry name" value="T3SS_YcgR_PilZN"/>
</dbReference>
<evidence type="ECO:0000259" key="4">
    <source>
        <dbReference type="Pfam" id="PF07238"/>
    </source>
</evidence>
<evidence type="ECO:0000313" key="7">
    <source>
        <dbReference type="Proteomes" id="UP000242133"/>
    </source>
</evidence>
<keyword evidence="7" id="KW-1185">Reference proteome</keyword>
<dbReference type="Pfam" id="PF12945">
    <property type="entry name" value="PilZNR"/>
    <property type="match status" value="1"/>
</dbReference>
<feature type="domain" description="PilZ" evidence="4">
    <location>
        <begin position="113"/>
        <end position="224"/>
    </location>
</feature>
<comment type="caution">
    <text evidence="6">The sequence shown here is derived from an EMBL/GenBank/DDBJ whole genome shotgun (WGS) entry which is preliminary data.</text>
</comment>